<reference evidence="2 3" key="2">
    <citation type="journal article" date="2018" name="New Phytol.">
        <title>High intraspecific genome diversity in the model arbuscular mycorrhizal symbiont Rhizophagus irregularis.</title>
        <authorList>
            <person name="Chen E.C.H."/>
            <person name="Morin E."/>
            <person name="Beaudet D."/>
            <person name="Noel J."/>
            <person name="Yildirir G."/>
            <person name="Ndikumana S."/>
            <person name="Charron P."/>
            <person name="St-Onge C."/>
            <person name="Giorgi J."/>
            <person name="Kruger M."/>
            <person name="Marton T."/>
            <person name="Ropars J."/>
            <person name="Grigoriev I.V."/>
            <person name="Hainaut M."/>
            <person name="Henrissat B."/>
            <person name="Roux C."/>
            <person name="Martin F."/>
            <person name="Corradi N."/>
        </authorList>
    </citation>
    <scope>NUCLEOTIDE SEQUENCE [LARGE SCALE GENOMIC DNA]</scope>
    <source>
        <strain evidence="2 3">DAOM 197198</strain>
    </source>
</reference>
<protein>
    <submittedName>
        <fullName evidence="2">Uncharacterized protein</fullName>
    </submittedName>
</protein>
<comment type="caution">
    <text evidence="2">The sequence shown here is derived from an EMBL/GenBank/DDBJ whole genome shotgun (WGS) entry which is preliminary data.</text>
</comment>
<accession>A0A2P4QZS3</accession>
<proteinExistence type="predicted"/>
<gene>
    <name evidence="2" type="ORF">GLOIN_2v1761189</name>
</gene>
<evidence type="ECO:0000313" key="2">
    <source>
        <dbReference type="EMBL" id="POG83166.1"/>
    </source>
</evidence>
<dbReference type="EMBL" id="AUPC02000001">
    <property type="protein sequence ID" value="POG83166.1"/>
    <property type="molecule type" value="Genomic_DNA"/>
</dbReference>
<dbReference type="Proteomes" id="UP000018888">
    <property type="component" value="Unassembled WGS sequence"/>
</dbReference>
<feature type="region of interest" description="Disordered" evidence="1">
    <location>
        <begin position="1"/>
        <end position="73"/>
    </location>
</feature>
<evidence type="ECO:0000313" key="3">
    <source>
        <dbReference type="Proteomes" id="UP000018888"/>
    </source>
</evidence>
<feature type="compositionally biased region" description="Polar residues" evidence="1">
    <location>
        <begin position="48"/>
        <end position="73"/>
    </location>
</feature>
<keyword evidence="3" id="KW-1185">Reference proteome</keyword>
<evidence type="ECO:0000256" key="1">
    <source>
        <dbReference type="SAM" id="MobiDB-lite"/>
    </source>
</evidence>
<organism evidence="2 3">
    <name type="scientific">Rhizophagus irregularis (strain DAOM 181602 / DAOM 197198 / MUCL 43194)</name>
    <name type="common">Arbuscular mycorrhizal fungus</name>
    <name type="synonym">Glomus intraradices</name>
    <dbReference type="NCBI Taxonomy" id="747089"/>
    <lineage>
        <taxon>Eukaryota</taxon>
        <taxon>Fungi</taxon>
        <taxon>Fungi incertae sedis</taxon>
        <taxon>Mucoromycota</taxon>
        <taxon>Glomeromycotina</taxon>
        <taxon>Glomeromycetes</taxon>
        <taxon>Glomerales</taxon>
        <taxon>Glomeraceae</taxon>
        <taxon>Rhizophagus</taxon>
    </lineage>
</organism>
<dbReference type="VEuPathDB" id="FungiDB:RhiirFUN_012699"/>
<reference evidence="2 3" key="1">
    <citation type="journal article" date="2013" name="Proc. Natl. Acad. Sci. U.S.A.">
        <title>Genome of an arbuscular mycorrhizal fungus provides insight into the oldest plant symbiosis.</title>
        <authorList>
            <person name="Tisserant E."/>
            <person name="Malbreil M."/>
            <person name="Kuo A."/>
            <person name="Kohler A."/>
            <person name="Symeonidi A."/>
            <person name="Balestrini R."/>
            <person name="Charron P."/>
            <person name="Duensing N."/>
            <person name="Frei Dit Frey N."/>
            <person name="Gianinazzi-Pearson V."/>
            <person name="Gilbert L.B."/>
            <person name="Handa Y."/>
            <person name="Herr J.R."/>
            <person name="Hijri M."/>
            <person name="Koul R."/>
            <person name="Kawaguchi M."/>
            <person name="Krajinski F."/>
            <person name="Lammers P.J."/>
            <person name="Masclaux F.G."/>
            <person name="Murat C."/>
            <person name="Morin E."/>
            <person name="Ndikumana S."/>
            <person name="Pagni M."/>
            <person name="Petitpierre D."/>
            <person name="Requena N."/>
            <person name="Rosikiewicz P."/>
            <person name="Riley R."/>
            <person name="Saito K."/>
            <person name="San Clemente H."/>
            <person name="Shapiro H."/>
            <person name="van Tuinen D."/>
            <person name="Becard G."/>
            <person name="Bonfante P."/>
            <person name="Paszkowski U."/>
            <person name="Shachar-Hill Y.Y."/>
            <person name="Tuskan G.A."/>
            <person name="Young P.W."/>
            <person name="Sanders I.R."/>
            <person name="Henrissat B."/>
            <person name="Rensing S.A."/>
            <person name="Grigoriev I.V."/>
            <person name="Corradi N."/>
            <person name="Roux C."/>
            <person name="Martin F."/>
        </authorList>
    </citation>
    <scope>NUCLEOTIDE SEQUENCE [LARGE SCALE GENOMIC DNA]</scope>
    <source>
        <strain evidence="2 3">DAOM 197198</strain>
    </source>
</reference>
<feature type="region of interest" description="Disordered" evidence="1">
    <location>
        <begin position="125"/>
        <end position="159"/>
    </location>
</feature>
<sequence length="159" mass="17451">MEKLELAIANEQARQEARKAAGKAKPLPELDEETSVSTSTSIKDHLQSTRATSSTSHKTISTPSTLTSSNNITPVQTDFTNLLAPTNINSFTHVSDVYAAMQSRYEFCLNIRDAKFLARQDVFLKRSPPTSEDETSDDNKRPKSKIISDTDTSSSGTIP</sequence>
<name>A0A2P4QZS3_RHIID</name>
<feature type="compositionally biased region" description="Low complexity" evidence="1">
    <location>
        <begin position="145"/>
        <end position="159"/>
    </location>
</feature>
<dbReference type="AlphaFoldDB" id="A0A2P4QZS3"/>